<dbReference type="RefSeq" id="WP_190249889.1">
    <property type="nucleotide sequence ID" value="NZ_BMPI01000010.1"/>
</dbReference>
<evidence type="ECO:0000313" key="3">
    <source>
        <dbReference type="EMBL" id="GGM22288.1"/>
    </source>
</evidence>
<dbReference type="EMBL" id="BMPI01000010">
    <property type="protein sequence ID" value="GGM22288.1"/>
    <property type="molecule type" value="Genomic_DNA"/>
</dbReference>
<dbReference type="Gene3D" id="3.40.50.300">
    <property type="entry name" value="P-loop containing nucleotide triphosphate hydrolases"/>
    <property type="match status" value="1"/>
</dbReference>
<accession>A0A917WQ30</accession>
<organism evidence="3 4">
    <name type="scientific">Dactylosporangium sucinum</name>
    <dbReference type="NCBI Taxonomy" id="1424081"/>
    <lineage>
        <taxon>Bacteria</taxon>
        <taxon>Bacillati</taxon>
        <taxon>Actinomycetota</taxon>
        <taxon>Actinomycetes</taxon>
        <taxon>Micromonosporales</taxon>
        <taxon>Micromonosporaceae</taxon>
        <taxon>Dactylosporangium</taxon>
    </lineage>
</organism>
<protein>
    <submittedName>
        <fullName evidence="3">Uncharacterized protein</fullName>
    </submittedName>
</protein>
<feature type="region of interest" description="Disordered" evidence="1">
    <location>
        <begin position="618"/>
        <end position="648"/>
    </location>
</feature>
<feature type="transmembrane region" description="Helical" evidence="2">
    <location>
        <begin position="137"/>
        <end position="155"/>
    </location>
</feature>
<keyword evidence="2" id="KW-0472">Membrane</keyword>
<dbReference type="SUPFAM" id="SSF52540">
    <property type="entry name" value="P-loop containing nucleoside triphosphate hydrolases"/>
    <property type="match status" value="1"/>
</dbReference>
<keyword evidence="2" id="KW-1133">Transmembrane helix</keyword>
<feature type="transmembrane region" description="Helical" evidence="2">
    <location>
        <begin position="80"/>
        <end position="100"/>
    </location>
</feature>
<dbReference type="InterPro" id="IPR027417">
    <property type="entry name" value="P-loop_NTPase"/>
</dbReference>
<reference evidence="3" key="1">
    <citation type="journal article" date="2014" name="Int. J. Syst. Evol. Microbiol.">
        <title>Complete genome sequence of Corynebacterium casei LMG S-19264T (=DSM 44701T), isolated from a smear-ripened cheese.</title>
        <authorList>
            <consortium name="US DOE Joint Genome Institute (JGI-PGF)"/>
            <person name="Walter F."/>
            <person name="Albersmeier A."/>
            <person name="Kalinowski J."/>
            <person name="Ruckert C."/>
        </authorList>
    </citation>
    <scope>NUCLEOTIDE SEQUENCE</scope>
    <source>
        <strain evidence="3">JCM 19831</strain>
    </source>
</reference>
<gene>
    <name evidence="3" type="ORF">GCM10007977_024320</name>
</gene>
<name>A0A917WQ30_9ACTN</name>
<comment type="caution">
    <text evidence="3">The sequence shown here is derived from an EMBL/GenBank/DDBJ whole genome shotgun (WGS) entry which is preliminary data.</text>
</comment>
<keyword evidence="2" id="KW-0812">Transmembrane</keyword>
<feature type="region of interest" description="Disordered" evidence="1">
    <location>
        <begin position="1"/>
        <end position="66"/>
    </location>
</feature>
<dbReference type="AlphaFoldDB" id="A0A917WQ30"/>
<evidence type="ECO:0000256" key="2">
    <source>
        <dbReference type="SAM" id="Phobius"/>
    </source>
</evidence>
<proteinExistence type="predicted"/>
<feature type="compositionally biased region" description="Low complexity" evidence="1">
    <location>
        <begin position="37"/>
        <end position="49"/>
    </location>
</feature>
<feature type="transmembrane region" description="Helical" evidence="2">
    <location>
        <begin position="106"/>
        <end position="125"/>
    </location>
</feature>
<keyword evidence="4" id="KW-1185">Reference proteome</keyword>
<feature type="compositionally biased region" description="Pro residues" evidence="1">
    <location>
        <begin position="50"/>
        <end position="63"/>
    </location>
</feature>
<feature type="compositionally biased region" description="Low complexity" evidence="1">
    <location>
        <begin position="621"/>
        <end position="637"/>
    </location>
</feature>
<reference evidence="3" key="2">
    <citation type="submission" date="2020-09" db="EMBL/GenBank/DDBJ databases">
        <authorList>
            <person name="Sun Q."/>
            <person name="Ohkuma M."/>
        </authorList>
    </citation>
    <scope>NUCLEOTIDE SEQUENCE</scope>
    <source>
        <strain evidence="3">JCM 19831</strain>
    </source>
</reference>
<evidence type="ECO:0000313" key="4">
    <source>
        <dbReference type="Proteomes" id="UP000642070"/>
    </source>
</evidence>
<dbReference type="Proteomes" id="UP000642070">
    <property type="component" value="Unassembled WGS sequence"/>
</dbReference>
<sequence length="718" mass="76712">MVYVQPDPRADRRRATAVYPPYAAPAPSYPDPLGQHAYPAAATADGYADQPPPPPAPSEPPSRPVRRLGRRYLRKQTAPHYTMALLALSATAARAAIDLTGAEAEVAMATAATAFTVAIVASIVAMRRAPSRRDRRWAVVCAAAAATWVSSVAANGMSWDAAGILVAVGTVLALPWWRRHRLPNSPVVEPLVVEDEQDSYQALWGMYCGGNSGGPLRGSWLTGREEIKSGERYVVQLVPGKQSLQTALAALPMLRTGLRLRPGQDLIIEKHPLLDEACLQLTIVTRSPVKQPIGWPGPSAYNPRTGKLALGPFVDGEGVGHWRVCTENSLWGGFLCGGIGSGKSRMFESLALTLAAHGFVIWFGDKQGGASSPLLAKHADYAARSTADIDRMLDVALLVMQLREAENTLEELDGFTHSPARPGLLIFIDECHEPFADPKIQAKATTIAREGRKLGVAIIAASQTGTLDAFGTGPAADTLRSSLMSGNLVVLRCISNNPKNIFGMDIDPKAFPPLPGYGLLVDKSGEGRSAPLRGYDPGDKETRSAFARQVTWRGLDVGAANAAGVLYRDRRLKEQADRAALAAKVAALRAGQPLAADAPGTTTPPKPAQPVLTVVQFPTWPGNQPAAAPAGAPTTANKGDAADRRLTRSHHTVLQAIREGRTTNAEIRRTSGWGETHVRNLLNDLCDWGYLSRRADLYGHYDVTDQAAGLTDDLAAMA</sequence>
<dbReference type="CDD" id="cd01127">
    <property type="entry name" value="TrwB_TraG_TraD_VirD4"/>
    <property type="match status" value="1"/>
</dbReference>
<evidence type="ECO:0000256" key="1">
    <source>
        <dbReference type="SAM" id="MobiDB-lite"/>
    </source>
</evidence>